<evidence type="ECO:0000313" key="1">
    <source>
        <dbReference type="EMBL" id="KAF3763424.1"/>
    </source>
</evidence>
<dbReference type="GeneID" id="63840714"/>
<keyword evidence="2" id="KW-1185">Reference proteome</keyword>
<sequence>MAEVQREFLRNGWLTYTVCKNVFRNSSDYNGDYDRLRSTAEEEVHDERDLFTRTEFLLVASASDGNARKSLIELLREVRSSDLQCQYTRDKCFGVLAMVDWEGEAPLMPDYENDDFEVVVEVLEVMQRRKTCALTIPTLIGTRRWKKSARYSKCSTLRFPPQKGRSAWDSSGR</sequence>
<dbReference type="AlphaFoldDB" id="A0A9P4XYV3"/>
<comment type="caution">
    <text evidence="1">The sequence shown here is derived from an EMBL/GenBank/DDBJ whole genome shotgun (WGS) entry which is preliminary data.</text>
</comment>
<proteinExistence type="predicted"/>
<dbReference type="Proteomes" id="UP000803844">
    <property type="component" value="Unassembled WGS sequence"/>
</dbReference>
<dbReference type="RefSeq" id="XP_040774385.1">
    <property type="nucleotide sequence ID" value="XM_040923585.1"/>
</dbReference>
<accession>A0A9P4XYV3</accession>
<dbReference type="EMBL" id="MU032349">
    <property type="protein sequence ID" value="KAF3763424.1"/>
    <property type="molecule type" value="Genomic_DNA"/>
</dbReference>
<name>A0A9P4XYV3_CRYP1</name>
<organism evidence="1 2">
    <name type="scientific">Cryphonectria parasitica (strain ATCC 38755 / EP155)</name>
    <dbReference type="NCBI Taxonomy" id="660469"/>
    <lineage>
        <taxon>Eukaryota</taxon>
        <taxon>Fungi</taxon>
        <taxon>Dikarya</taxon>
        <taxon>Ascomycota</taxon>
        <taxon>Pezizomycotina</taxon>
        <taxon>Sordariomycetes</taxon>
        <taxon>Sordariomycetidae</taxon>
        <taxon>Diaporthales</taxon>
        <taxon>Cryphonectriaceae</taxon>
        <taxon>Cryphonectria-Endothia species complex</taxon>
        <taxon>Cryphonectria</taxon>
    </lineage>
</organism>
<protein>
    <submittedName>
        <fullName evidence="1">Uncharacterized protein</fullName>
    </submittedName>
</protein>
<reference evidence="1" key="1">
    <citation type="journal article" date="2020" name="Phytopathology">
        <title>Genome sequence of the chestnut blight fungus Cryphonectria parasitica EP155: A fundamental resource for an archetypical invasive plant pathogen.</title>
        <authorList>
            <person name="Crouch J.A."/>
            <person name="Dawe A."/>
            <person name="Aerts A."/>
            <person name="Barry K."/>
            <person name="Churchill A.C.L."/>
            <person name="Grimwood J."/>
            <person name="Hillman B."/>
            <person name="Milgroom M.G."/>
            <person name="Pangilinan J."/>
            <person name="Smith M."/>
            <person name="Salamov A."/>
            <person name="Schmutz J."/>
            <person name="Yadav J."/>
            <person name="Grigoriev I.V."/>
            <person name="Nuss D."/>
        </authorList>
    </citation>
    <scope>NUCLEOTIDE SEQUENCE</scope>
    <source>
        <strain evidence="1">EP155</strain>
    </source>
</reference>
<gene>
    <name evidence="1" type="ORF">M406DRAFT_357083</name>
</gene>
<evidence type="ECO:0000313" key="2">
    <source>
        <dbReference type="Proteomes" id="UP000803844"/>
    </source>
</evidence>